<evidence type="ECO:0000259" key="8">
    <source>
        <dbReference type="Pfam" id="PF11203"/>
    </source>
</evidence>
<evidence type="ECO:0000256" key="6">
    <source>
        <dbReference type="ARBA" id="ARBA00023136"/>
    </source>
</evidence>
<comment type="caution">
    <text evidence="9">The sequence shown here is derived from an EMBL/GenBank/DDBJ whole genome shotgun (WGS) entry which is preliminary data.</text>
</comment>
<keyword evidence="5 7" id="KW-1133">Transmembrane helix</keyword>
<evidence type="ECO:0000256" key="1">
    <source>
        <dbReference type="ARBA" id="ARBA00004236"/>
    </source>
</evidence>
<dbReference type="Pfam" id="PF11203">
    <property type="entry name" value="EccE"/>
    <property type="match status" value="1"/>
</dbReference>
<evidence type="ECO:0000313" key="10">
    <source>
        <dbReference type="Proteomes" id="UP000604117"/>
    </source>
</evidence>
<keyword evidence="3" id="KW-1003">Cell membrane</keyword>
<dbReference type="NCBIfam" id="TIGR03923">
    <property type="entry name" value="T7SS_EccE"/>
    <property type="match status" value="1"/>
</dbReference>
<protein>
    <recommendedName>
        <fullName evidence="8">Type VII secretion system protein EccE domain-containing protein</fullName>
    </recommendedName>
</protein>
<evidence type="ECO:0000313" key="9">
    <source>
        <dbReference type="EMBL" id="GIF76383.1"/>
    </source>
</evidence>
<reference evidence="9 10" key="1">
    <citation type="submission" date="2021-01" db="EMBL/GenBank/DDBJ databases">
        <title>Whole genome shotgun sequence of Asanoa siamensis NBRC 107932.</title>
        <authorList>
            <person name="Komaki H."/>
            <person name="Tamura T."/>
        </authorList>
    </citation>
    <scope>NUCLEOTIDE SEQUENCE [LARGE SCALE GENOMIC DNA]</scope>
    <source>
        <strain evidence="9 10">NBRC 107932</strain>
    </source>
</reference>
<keyword evidence="4 7" id="KW-0812">Transmembrane</keyword>
<proteinExistence type="inferred from homology"/>
<dbReference type="InterPro" id="IPR050051">
    <property type="entry name" value="EccE_dom"/>
</dbReference>
<feature type="domain" description="Type VII secretion system protein EccE" evidence="8">
    <location>
        <begin position="174"/>
        <end position="269"/>
    </location>
</feature>
<accession>A0ABQ4CYM4</accession>
<dbReference type="EMBL" id="BONE01000060">
    <property type="protein sequence ID" value="GIF76383.1"/>
    <property type="molecule type" value="Genomic_DNA"/>
</dbReference>
<dbReference type="RefSeq" id="WP_203717259.1">
    <property type="nucleotide sequence ID" value="NZ_BONE01000060.1"/>
</dbReference>
<dbReference type="Proteomes" id="UP000604117">
    <property type="component" value="Unassembled WGS sequence"/>
</dbReference>
<sequence>MRTAVWRLVVAEIAIVAIALAAFSGSLVVLAVAVVLALLAVGLGYARRDGRWWTASLRTRRRWRRRRGAGRALQEHSINGYDDRGTSVGIGCDAGGWYAAVAIAPPRGVNGARGVPVPVDRLAELLDDVTLPVSGIQVVSWAAPAPHHLLPSQVPSVASYQQLAADLLPAGPAPIDQRDWVAVRLDVADGAVAAHRRGGGVDGVHRAVAAAVGRVSKALNSVGVATEILGPQQLAAAVRLCAGVDEQEPPAEDWTTFYAAGLHHLAFEVQGLPPREAPLSALLRAPAAQVVLSVDLRPRPGRDDDRGPVLARTVVRMSAPAPQLPDLARTLSGRASQLGLRLRRLDGLQGPAAYASAPTGGGAW</sequence>
<evidence type="ECO:0000256" key="7">
    <source>
        <dbReference type="SAM" id="Phobius"/>
    </source>
</evidence>
<keyword evidence="6 7" id="KW-0472">Membrane</keyword>
<dbReference type="InterPro" id="IPR021368">
    <property type="entry name" value="T7SS_EccE"/>
</dbReference>
<evidence type="ECO:0000256" key="4">
    <source>
        <dbReference type="ARBA" id="ARBA00022692"/>
    </source>
</evidence>
<gene>
    <name evidence="9" type="ORF">Asi02nite_59010</name>
</gene>
<evidence type="ECO:0000256" key="5">
    <source>
        <dbReference type="ARBA" id="ARBA00022989"/>
    </source>
</evidence>
<keyword evidence="10" id="KW-1185">Reference proteome</keyword>
<organism evidence="9 10">
    <name type="scientific">Asanoa siamensis</name>
    <dbReference type="NCBI Taxonomy" id="926357"/>
    <lineage>
        <taxon>Bacteria</taxon>
        <taxon>Bacillati</taxon>
        <taxon>Actinomycetota</taxon>
        <taxon>Actinomycetes</taxon>
        <taxon>Micromonosporales</taxon>
        <taxon>Micromonosporaceae</taxon>
        <taxon>Asanoa</taxon>
    </lineage>
</organism>
<comment type="subcellular location">
    <subcellularLocation>
        <location evidence="1">Cell membrane</location>
    </subcellularLocation>
</comment>
<comment type="similarity">
    <text evidence="2">Belongs to the EccE family.</text>
</comment>
<evidence type="ECO:0000256" key="2">
    <source>
        <dbReference type="ARBA" id="ARBA00007759"/>
    </source>
</evidence>
<feature type="transmembrane region" description="Helical" evidence="7">
    <location>
        <begin position="13"/>
        <end position="46"/>
    </location>
</feature>
<evidence type="ECO:0000256" key="3">
    <source>
        <dbReference type="ARBA" id="ARBA00022475"/>
    </source>
</evidence>
<name>A0ABQ4CYM4_9ACTN</name>